<feature type="coiled-coil region" evidence="1">
    <location>
        <begin position="263"/>
        <end position="290"/>
    </location>
</feature>
<organism evidence="4 5">
    <name type="scientific">Methylocaldum szegediense</name>
    <dbReference type="NCBI Taxonomy" id="73780"/>
    <lineage>
        <taxon>Bacteria</taxon>
        <taxon>Pseudomonadati</taxon>
        <taxon>Pseudomonadota</taxon>
        <taxon>Gammaproteobacteria</taxon>
        <taxon>Methylococcales</taxon>
        <taxon>Methylococcaceae</taxon>
        <taxon>Methylocaldum</taxon>
    </lineage>
</organism>
<dbReference type="Pfam" id="PF01797">
    <property type="entry name" value="Y1_Tnp"/>
    <property type="match status" value="1"/>
</dbReference>
<dbReference type="InterPro" id="IPR010921">
    <property type="entry name" value="Trp_repressor/repl_initiator"/>
</dbReference>
<dbReference type="InterPro" id="IPR013159">
    <property type="entry name" value="DnaA_C"/>
</dbReference>
<dbReference type="SMART" id="SM00760">
    <property type="entry name" value="Bac_DnaA_C"/>
    <property type="match status" value="1"/>
</dbReference>
<keyword evidence="5" id="KW-1185">Reference proteome</keyword>
<protein>
    <submittedName>
        <fullName evidence="4">Transposase</fullName>
    </submittedName>
</protein>
<evidence type="ECO:0000313" key="5">
    <source>
        <dbReference type="Proteomes" id="UP001162030"/>
    </source>
</evidence>
<dbReference type="EMBL" id="OX458333">
    <property type="protein sequence ID" value="CAI8829483.1"/>
    <property type="molecule type" value="Genomic_DNA"/>
</dbReference>
<feature type="domain" description="Transposase IS200-like" evidence="3">
    <location>
        <begin position="1"/>
        <end position="107"/>
    </location>
</feature>
<keyword evidence="1" id="KW-0175">Coiled coil</keyword>
<feature type="domain" description="Chromosomal replication initiator DnaA C-terminal" evidence="2">
    <location>
        <begin position="205"/>
        <end position="273"/>
    </location>
</feature>
<dbReference type="InterPro" id="IPR036515">
    <property type="entry name" value="Transposase_17_sf"/>
</dbReference>
<dbReference type="SUPFAM" id="SSF48295">
    <property type="entry name" value="TrpR-like"/>
    <property type="match status" value="1"/>
</dbReference>
<dbReference type="Proteomes" id="UP001162030">
    <property type="component" value="Chromosome"/>
</dbReference>
<dbReference type="Pfam" id="PF08299">
    <property type="entry name" value="Bac_DnaA_C"/>
    <property type="match status" value="1"/>
</dbReference>
<evidence type="ECO:0000256" key="1">
    <source>
        <dbReference type="SAM" id="Coils"/>
    </source>
</evidence>
<dbReference type="InterPro" id="IPR002686">
    <property type="entry name" value="Transposase_17"/>
</dbReference>
<dbReference type="Gene3D" id="3.30.70.1290">
    <property type="entry name" value="Transposase IS200-like"/>
    <property type="match status" value="1"/>
</dbReference>
<accession>A0ABM9I1J2</accession>
<dbReference type="Gene3D" id="1.10.1750.10">
    <property type="match status" value="1"/>
</dbReference>
<sequence>MLRGNGGQPIFFHDEDRDTFEELVDEGVSRFGHRIHAYCWMPNHIHLAIQVGDVPLSKIMQHLAFRYTRWINKHENRIGHLFQGRFKAILIDADAYLLDLVRYIHLNPVRAQLISDPAEYRWSSHRAYLGMDRVSWLTTEWIYSQLAQDVTTARERYAHFIADGLQEEHRLDFYQGKAGGRILGDDEFVENALKQAKQPPKKQIKLESIISVVCAARKMDLDQVRGPDRGRAGAAARALIAFLALELGAATLTEVGNFFDRDISTLSTAVNRLRERMKQESELAAEVQRLMNLLTISTFTKA</sequence>
<dbReference type="SMART" id="SM01321">
    <property type="entry name" value="Y1_Tnp"/>
    <property type="match status" value="1"/>
</dbReference>
<dbReference type="PANTHER" id="PTHR34322:SF2">
    <property type="entry name" value="TRANSPOSASE IS200-LIKE DOMAIN-CONTAINING PROTEIN"/>
    <property type="match status" value="1"/>
</dbReference>
<dbReference type="SUPFAM" id="SSF143422">
    <property type="entry name" value="Transposase IS200-like"/>
    <property type="match status" value="1"/>
</dbReference>
<dbReference type="PANTHER" id="PTHR34322">
    <property type="entry name" value="TRANSPOSASE, Y1_TNP DOMAIN-CONTAINING"/>
    <property type="match status" value="1"/>
</dbReference>
<reference evidence="4 5" key="1">
    <citation type="submission" date="2023-03" db="EMBL/GenBank/DDBJ databases">
        <authorList>
            <person name="Pearce D."/>
        </authorList>
    </citation>
    <scope>NUCLEOTIDE SEQUENCE [LARGE SCALE GENOMIC DNA]</scope>
    <source>
        <strain evidence="4">Msz</strain>
    </source>
</reference>
<evidence type="ECO:0000313" key="4">
    <source>
        <dbReference type="EMBL" id="CAI8829483.1"/>
    </source>
</evidence>
<proteinExistence type="predicted"/>
<name>A0ABM9I1J2_9GAMM</name>
<gene>
    <name evidence="4" type="ORF">MSZNOR_2116</name>
</gene>
<evidence type="ECO:0000259" key="2">
    <source>
        <dbReference type="SMART" id="SM00760"/>
    </source>
</evidence>
<evidence type="ECO:0000259" key="3">
    <source>
        <dbReference type="SMART" id="SM01321"/>
    </source>
</evidence>